<protein>
    <recommendedName>
        <fullName evidence="1">DUF8094 domain-containing protein</fullName>
    </recommendedName>
</protein>
<dbReference type="Proteomes" id="UP000037020">
    <property type="component" value="Unassembled WGS sequence"/>
</dbReference>
<gene>
    <name evidence="2" type="ORF">ADK38_06025</name>
</gene>
<keyword evidence="3" id="KW-1185">Reference proteome</keyword>
<proteinExistence type="predicted"/>
<name>A0ABR5JBS9_9ACTN</name>
<evidence type="ECO:0000259" key="1">
    <source>
        <dbReference type="Pfam" id="PF26366"/>
    </source>
</evidence>
<dbReference type="EMBL" id="LGUT01000492">
    <property type="protein sequence ID" value="KOG90918.1"/>
    <property type="molecule type" value="Genomic_DNA"/>
</dbReference>
<dbReference type="Pfam" id="PF26366">
    <property type="entry name" value="DUF8094"/>
    <property type="match status" value="1"/>
</dbReference>
<comment type="caution">
    <text evidence="2">The sequence shown here is derived from an EMBL/GenBank/DDBJ whole genome shotgun (WGS) entry which is preliminary data.</text>
</comment>
<dbReference type="RefSeq" id="WP_030875954.1">
    <property type="nucleotide sequence ID" value="NZ_JBIRHZ010000001.1"/>
</dbReference>
<evidence type="ECO:0000313" key="2">
    <source>
        <dbReference type="EMBL" id="KOG90918.1"/>
    </source>
</evidence>
<dbReference type="InterPro" id="IPR058407">
    <property type="entry name" value="DUF8094"/>
</dbReference>
<accession>A0ABR5JBS9</accession>
<organism evidence="2 3">
    <name type="scientific">Streptomyces varsoviensis</name>
    <dbReference type="NCBI Taxonomy" id="67373"/>
    <lineage>
        <taxon>Bacteria</taxon>
        <taxon>Bacillati</taxon>
        <taxon>Actinomycetota</taxon>
        <taxon>Actinomycetes</taxon>
        <taxon>Kitasatosporales</taxon>
        <taxon>Streptomycetaceae</taxon>
        <taxon>Streptomyces</taxon>
    </lineage>
</organism>
<reference evidence="2 3" key="1">
    <citation type="submission" date="2015-07" db="EMBL/GenBank/DDBJ databases">
        <authorList>
            <person name="Ju K.-S."/>
            <person name="Doroghazi J.R."/>
            <person name="Metcalf W.W."/>
        </authorList>
    </citation>
    <scope>NUCLEOTIDE SEQUENCE [LARGE SCALE GENOMIC DNA]</scope>
    <source>
        <strain evidence="2 3">NRRL B-3589</strain>
    </source>
</reference>
<feature type="domain" description="DUF8094" evidence="1">
    <location>
        <begin position="35"/>
        <end position="321"/>
    </location>
</feature>
<evidence type="ECO:0000313" key="3">
    <source>
        <dbReference type="Proteomes" id="UP000037020"/>
    </source>
</evidence>
<sequence>MRRRSPRRLFAALAASTLLTLTGCVTVHGEREILPAVSREEAPKVLEGFTDAYNKAYRKLDPAAVDAFEAGPLAANNRADLTAQHTLSPGGNSSYPALEFKDARFTIPAQAGWPKFFVADAASNRDANRWYLVFTRDGAKKPWRAAYLSILNQSDRPEFATGKDGWAEPVPTGAGSGLVVDPGAMSDAYTTYLGSGKGKFAPGQSTSRTREAREKLRRTPSFWTAYIDTPAGPPEYAPLALRTKDGGAVVFFTALHREKRTLAKGIRPAIGDPRTKALLTGDFKRAVTFTKVSESAVRVPSKEAGGQVSFLNRIEGLTAVKGD</sequence>
<dbReference type="PROSITE" id="PS51257">
    <property type="entry name" value="PROKAR_LIPOPROTEIN"/>
    <property type="match status" value="1"/>
</dbReference>